<reference evidence="2" key="1">
    <citation type="submission" date="2018-11" db="EMBL/GenBank/DDBJ databases">
        <authorList>
            <consortium name="Pathogen Informatics"/>
        </authorList>
    </citation>
    <scope>NUCLEOTIDE SEQUENCE</scope>
</reference>
<feature type="region of interest" description="Disordered" evidence="1">
    <location>
        <begin position="1"/>
        <end position="27"/>
    </location>
</feature>
<name>A0A3S5BS25_9PLAT</name>
<dbReference type="Proteomes" id="UP000784294">
    <property type="component" value="Unassembled WGS sequence"/>
</dbReference>
<organism evidence="2 3">
    <name type="scientific">Protopolystoma xenopodis</name>
    <dbReference type="NCBI Taxonomy" id="117903"/>
    <lineage>
        <taxon>Eukaryota</taxon>
        <taxon>Metazoa</taxon>
        <taxon>Spiralia</taxon>
        <taxon>Lophotrochozoa</taxon>
        <taxon>Platyhelminthes</taxon>
        <taxon>Monogenea</taxon>
        <taxon>Polyopisthocotylea</taxon>
        <taxon>Polystomatidea</taxon>
        <taxon>Polystomatidae</taxon>
        <taxon>Protopolystoma</taxon>
    </lineage>
</organism>
<accession>A0A3S5BS25</accession>
<protein>
    <submittedName>
        <fullName evidence="2">Uncharacterized protein</fullName>
    </submittedName>
</protein>
<dbReference type="InterPro" id="IPR036457">
    <property type="entry name" value="PPM-type-like_dom_sf"/>
</dbReference>
<dbReference type="AlphaFoldDB" id="A0A3S5BS25"/>
<feature type="compositionally biased region" description="Low complexity" evidence="1">
    <location>
        <begin position="1"/>
        <end position="13"/>
    </location>
</feature>
<gene>
    <name evidence="2" type="ORF">PXEA_LOCUS30539</name>
</gene>
<keyword evidence="3" id="KW-1185">Reference proteome</keyword>
<evidence type="ECO:0000256" key="1">
    <source>
        <dbReference type="SAM" id="MobiDB-lite"/>
    </source>
</evidence>
<dbReference type="EMBL" id="CAAALY010253991">
    <property type="protein sequence ID" value="VEL37099.1"/>
    <property type="molecule type" value="Genomic_DNA"/>
</dbReference>
<evidence type="ECO:0000313" key="2">
    <source>
        <dbReference type="EMBL" id="VEL37099.1"/>
    </source>
</evidence>
<comment type="caution">
    <text evidence="2">The sequence shown here is derived from an EMBL/GenBank/DDBJ whole genome shotgun (WGS) entry which is preliminary data.</text>
</comment>
<sequence length="96" mass="10020">MEILSSTSISSTSAGTPLTFPRPGSRNALGIEEAPLSRDLLHVVLSGAVATVGRVFWRSAIEGSGQPELHLANVGDSGAVLLRETQPAYLSHSPEP</sequence>
<dbReference type="SUPFAM" id="SSF81606">
    <property type="entry name" value="PP2C-like"/>
    <property type="match status" value="1"/>
</dbReference>
<dbReference type="OrthoDB" id="420076at2759"/>
<evidence type="ECO:0000313" key="3">
    <source>
        <dbReference type="Proteomes" id="UP000784294"/>
    </source>
</evidence>
<proteinExistence type="predicted"/>